<dbReference type="InterPro" id="IPR022357">
    <property type="entry name" value="MIP_CS"/>
</dbReference>
<evidence type="ECO:0000256" key="2">
    <source>
        <dbReference type="ARBA" id="ARBA00006175"/>
    </source>
</evidence>
<feature type="transmembrane region" description="Helical" evidence="8">
    <location>
        <begin position="151"/>
        <end position="171"/>
    </location>
</feature>
<evidence type="ECO:0000313" key="11">
    <source>
        <dbReference type="Proteomes" id="UP001208570"/>
    </source>
</evidence>
<feature type="transmembrane region" description="Helical" evidence="8">
    <location>
        <begin position="102"/>
        <end position="122"/>
    </location>
</feature>
<accession>A0AAD9JNT7</accession>
<feature type="transmembrane region" description="Helical" evidence="8">
    <location>
        <begin position="274"/>
        <end position="294"/>
    </location>
</feature>
<feature type="transmembrane region" description="Helical" evidence="8">
    <location>
        <begin position="221"/>
        <end position="241"/>
    </location>
</feature>
<dbReference type="InterPro" id="IPR023271">
    <property type="entry name" value="Aquaporin-like"/>
</dbReference>
<comment type="subcellular location">
    <subcellularLocation>
        <location evidence="1">Membrane</location>
        <topology evidence="1">Multi-pass membrane protein</topology>
    </subcellularLocation>
</comment>
<dbReference type="EMBL" id="JAODUP010000229">
    <property type="protein sequence ID" value="KAK2155863.1"/>
    <property type="molecule type" value="Genomic_DNA"/>
</dbReference>
<dbReference type="InterPro" id="IPR000425">
    <property type="entry name" value="MIP"/>
</dbReference>
<keyword evidence="5 8" id="KW-1133">Transmembrane helix</keyword>
<organism evidence="10 11">
    <name type="scientific">Paralvinella palmiformis</name>
    <dbReference type="NCBI Taxonomy" id="53620"/>
    <lineage>
        <taxon>Eukaryota</taxon>
        <taxon>Metazoa</taxon>
        <taxon>Spiralia</taxon>
        <taxon>Lophotrochozoa</taxon>
        <taxon>Annelida</taxon>
        <taxon>Polychaeta</taxon>
        <taxon>Sedentaria</taxon>
        <taxon>Canalipalpata</taxon>
        <taxon>Terebellida</taxon>
        <taxon>Terebelliformia</taxon>
        <taxon>Alvinellidae</taxon>
        <taxon>Paralvinella</taxon>
    </lineage>
</organism>
<dbReference type="PROSITE" id="PS00221">
    <property type="entry name" value="MIP"/>
    <property type="match status" value="1"/>
</dbReference>
<evidence type="ECO:0000256" key="5">
    <source>
        <dbReference type="ARBA" id="ARBA00022989"/>
    </source>
</evidence>
<evidence type="ECO:0000256" key="4">
    <source>
        <dbReference type="ARBA" id="ARBA00022692"/>
    </source>
</evidence>
<keyword evidence="4 7" id="KW-0812">Transmembrane</keyword>
<evidence type="ECO:0000313" key="10">
    <source>
        <dbReference type="EMBL" id="KAK2155863.1"/>
    </source>
</evidence>
<gene>
    <name evidence="10" type="ORF">LSH36_229g04056</name>
</gene>
<dbReference type="PRINTS" id="PR00783">
    <property type="entry name" value="MINTRINSICP"/>
</dbReference>
<comment type="caution">
    <text evidence="10">The sequence shown here is derived from an EMBL/GenBank/DDBJ whole genome shotgun (WGS) entry which is preliminary data.</text>
</comment>
<feature type="chain" id="PRO_5042297168" description="Aquaporin" evidence="9">
    <location>
        <begin position="26"/>
        <end position="336"/>
    </location>
</feature>
<sequence>MVSLTISVSLLLLLLPFCGLFSVYGTLNGSNNLSDETPSRPKPHSTNMSPIKKSEYWDKLREAKTGAFWRDCFAELAATFLLVTAQLMLLQNWQTQVPSPQALAVQVAIGMCFVVGSIGYALGDFGGAHMNPAVTMAMFIRAEITIVRGVVYMIIQLAGGLLGAFFVYAISPTTQLTDSKIGNTFLGTDVLSWQGFLIEMTITTILCLTVLATGNIARKGYVILPSLPVGMALGLGLFLAISSTGASMNPARSLGPCVVSHVMLDKKECWTHHWVYWAGPLAGGLVAAVFYWIFDKVEKPKSPKPYIANPEYNYNNTSQYINTNKSVYPQNGYILH</sequence>
<evidence type="ECO:0000256" key="1">
    <source>
        <dbReference type="ARBA" id="ARBA00004141"/>
    </source>
</evidence>
<comment type="similarity">
    <text evidence="2 7">Belongs to the MIP/aquaporin (TC 1.A.8) family.</text>
</comment>
<evidence type="ECO:0000256" key="9">
    <source>
        <dbReference type="SAM" id="SignalP"/>
    </source>
</evidence>
<reference evidence="10" key="1">
    <citation type="journal article" date="2023" name="Mol. Biol. Evol.">
        <title>Third-Generation Sequencing Reveals the Adaptive Role of the Epigenome in Three Deep-Sea Polychaetes.</title>
        <authorList>
            <person name="Perez M."/>
            <person name="Aroh O."/>
            <person name="Sun Y."/>
            <person name="Lan Y."/>
            <person name="Juniper S.K."/>
            <person name="Young C.R."/>
            <person name="Angers B."/>
            <person name="Qian P.Y."/>
        </authorList>
    </citation>
    <scope>NUCLEOTIDE SEQUENCE</scope>
    <source>
        <strain evidence="10">P08H-3</strain>
    </source>
</reference>
<dbReference type="SUPFAM" id="SSF81338">
    <property type="entry name" value="Aquaporin-like"/>
    <property type="match status" value="1"/>
</dbReference>
<evidence type="ECO:0000256" key="6">
    <source>
        <dbReference type="ARBA" id="ARBA00023136"/>
    </source>
</evidence>
<evidence type="ECO:0000256" key="8">
    <source>
        <dbReference type="SAM" id="Phobius"/>
    </source>
</evidence>
<dbReference type="Gene3D" id="1.20.1080.10">
    <property type="entry name" value="Glycerol uptake facilitator protein"/>
    <property type="match status" value="1"/>
</dbReference>
<dbReference type="PANTHER" id="PTHR19139:SF284">
    <property type="entry name" value="AQUAPORIN"/>
    <property type="match status" value="1"/>
</dbReference>
<evidence type="ECO:0000256" key="3">
    <source>
        <dbReference type="ARBA" id="ARBA00022448"/>
    </source>
</evidence>
<dbReference type="Proteomes" id="UP001208570">
    <property type="component" value="Unassembled WGS sequence"/>
</dbReference>
<protein>
    <recommendedName>
        <fullName evidence="12">Aquaporin</fullName>
    </recommendedName>
</protein>
<dbReference type="PANTHER" id="PTHR19139">
    <property type="entry name" value="AQUAPORIN TRANSPORTER"/>
    <property type="match status" value="1"/>
</dbReference>
<keyword evidence="11" id="KW-1185">Reference proteome</keyword>
<feature type="transmembrane region" description="Helical" evidence="8">
    <location>
        <begin position="191"/>
        <end position="214"/>
    </location>
</feature>
<proteinExistence type="inferred from homology"/>
<feature type="signal peptide" evidence="9">
    <location>
        <begin position="1"/>
        <end position="25"/>
    </location>
</feature>
<dbReference type="InterPro" id="IPR034294">
    <property type="entry name" value="Aquaporin_transptr"/>
</dbReference>
<keyword evidence="6 8" id="KW-0472">Membrane</keyword>
<keyword evidence="3 7" id="KW-0813">Transport</keyword>
<evidence type="ECO:0008006" key="12">
    <source>
        <dbReference type="Google" id="ProtNLM"/>
    </source>
</evidence>
<name>A0AAD9JNT7_9ANNE</name>
<feature type="transmembrane region" description="Helical" evidence="8">
    <location>
        <begin position="67"/>
        <end position="90"/>
    </location>
</feature>
<dbReference type="GO" id="GO:0015250">
    <property type="term" value="F:water channel activity"/>
    <property type="evidence" value="ECO:0007669"/>
    <property type="project" value="TreeGrafter"/>
</dbReference>
<evidence type="ECO:0000256" key="7">
    <source>
        <dbReference type="RuleBase" id="RU000477"/>
    </source>
</evidence>
<dbReference type="Pfam" id="PF00230">
    <property type="entry name" value="MIP"/>
    <property type="match status" value="1"/>
</dbReference>
<dbReference type="GO" id="GO:0005886">
    <property type="term" value="C:plasma membrane"/>
    <property type="evidence" value="ECO:0007669"/>
    <property type="project" value="TreeGrafter"/>
</dbReference>
<dbReference type="AlphaFoldDB" id="A0AAD9JNT7"/>
<keyword evidence="9" id="KW-0732">Signal</keyword>